<keyword evidence="3" id="KW-1185">Reference proteome</keyword>
<dbReference type="EMBL" id="MPGH01000185">
    <property type="protein sequence ID" value="OLN84964.1"/>
    <property type="molecule type" value="Genomic_DNA"/>
</dbReference>
<dbReference type="OrthoDB" id="414463at2759"/>
<feature type="compositionally biased region" description="Low complexity" evidence="1">
    <location>
        <begin position="86"/>
        <end position="102"/>
    </location>
</feature>
<dbReference type="Proteomes" id="UP000186583">
    <property type="component" value="Unassembled WGS sequence"/>
</dbReference>
<dbReference type="AlphaFoldDB" id="A0A1Q8RKW5"/>
<dbReference type="GO" id="GO:0016799">
    <property type="term" value="F:hydrolase activity, hydrolyzing N-glycosyl compounds"/>
    <property type="evidence" value="ECO:0007669"/>
    <property type="project" value="TreeGrafter"/>
</dbReference>
<dbReference type="GO" id="GO:0009691">
    <property type="term" value="P:cytokinin biosynthetic process"/>
    <property type="evidence" value="ECO:0007669"/>
    <property type="project" value="InterPro"/>
</dbReference>
<dbReference type="PANTHER" id="PTHR31223:SF70">
    <property type="entry name" value="LOG FAMILY PROTEIN YJL055W"/>
    <property type="match status" value="1"/>
</dbReference>
<dbReference type="PANTHER" id="PTHR31223">
    <property type="entry name" value="LOG FAMILY PROTEIN YJL055W"/>
    <property type="match status" value="1"/>
</dbReference>
<protein>
    <submittedName>
        <fullName evidence="2">LOG family protein</fullName>
    </submittedName>
</protein>
<dbReference type="Gene3D" id="3.40.50.450">
    <property type="match status" value="1"/>
</dbReference>
<dbReference type="InterPro" id="IPR005269">
    <property type="entry name" value="LOG"/>
</dbReference>
<feature type="region of interest" description="Disordered" evidence="1">
    <location>
        <begin position="1"/>
        <end position="25"/>
    </location>
</feature>
<sequence length="325" mass="34076">MSGDTSPLQSTPATRNDISSTDTFNGATNGIANGTTNGITDGHVNGATIANGTISTNGTAPADSPVPTNGISLDNGTAAANDTALSNGTTNSSTTNSNGTNGIANGVRRRTKICVYCGASPGFKPQHMEAARELARIMAENNIDLVYGGGTVGLMGEVAKTLVSLAGPDSVHGIIPEALVKYERDGTYGTLNKDNMYVPEETVYGRTTVVKDMHTRKQMMAKEVFAGGPGSGFIALPGGYGTIEEVLETATWNQLGIHNRGICLLNINGFYDGILEWVNKSVDEGFIRAANANILVTATTSDEAIRALRNYKVSEATFKLDWSNS</sequence>
<dbReference type="InterPro" id="IPR031100">
    <property type="entry name" value="LOG_fam"/>
</dbReference>
<evidence type="ECO:0000313" key="3">
    <source>
        <dbReference type="Proteomes" id="UP000186583"/>
    </source>
</evidence>
<organism evidence="2 3">
    <name type="scientific">Colletotrichum chlorophyti</name>
    <dbReference type="NCBI Taxonomy" id="708187"/>
    <lineage>
        <taxon>Eukaryota</taxon>
        <taxon>Fungi</taxon>
        <taxon>Dikarya</taxon>
        <taxon>Ascomycota</taxon>
        <taxon>Pezizomycotina</taxon>
        <taxon>Sordariomycetes</taxon>
        <taxon>Hypocreomycetidae</taxon>
        <taxon>Glomerellales</taxon>
        <taxon>Glomerellaceae</taxon>
        <taxon>Colletotrichum</taxon>
    </lineage>
</organism>
<accession>A0A1Q8RKW5</accession>
<evidence type="ECO:0000313" key="2">
    <source>
        <dbReference type="EMBL" id="OLN84964.1"/>
    </source>
</evidence>
<dbReference type="SUPFAM" id="SSF102405">
    <property type="entry name" value="MCP/YpsA-like"/>
    <property type="match status" value="1"/>
</dbReference>
<dbReference type="STRING" id="708187.A0A1Q8RKW5"/>
<dbReference type="GO" id="GO:0005829">
    <property type="term" value="C:cytosol"/>
    <property type="evidence" value="ECO:0007669"/>
    <property type="project" value="TreeGrafter"/>
</dbReference>
<feature type="compositionally biased region" description="Polar residues" evidence="1">
    <location>
        <begin position="66"/>
        <end position="85"/>
    </location>
</feature>
<proteinExistence type="predicted"/>
<dbReference type="FunFam" id="3.40.50.450:FF:000018">
    <property type="entry name" value="Lysine decarboxylase-like protein"/>
    <property type="match status" value="1"/>
</dbReference>
<comment type="caution">
    <text evidence="2">The sequence shown here is derived from an EMBL/GenBank/DDBJ whole genome shotgun (WGS) entry which is preliminary data.</text>
</comment>
<name>A0A1Q8RKW5_9PEZI</name>
<feature type="region of interest" description="Disordered" evidence="1">
    <location>
        <begin position="56"/>
        <end position="104"/>
    </location>
</feature>
<gene>
    <name evidence="2" type="ORF">CCHL11_04014</name>
</gene>
<dbReference type="NCBIfam" id="TIGR00730">
    <property type="entry name" value="Rossman fold protein, TIGR00730 family"/>
    <property type="match status" value="1"/>
</dbReference>
<dbReference type="Pfam" id="PF03641">
    <property type="entry name" value="Lysine_decarbox"/>
    <property type="match status" value="1"/>
</dbReference>
<evidence type="ECO:0000256" key="1">
    <source>
        <dbReference type="SAM" id="MobiDB-lite"/>
    </source>
</evidence>
<reference evidence="2 3" key="1">
    <citation type="submission" date="2016-11" db="EMBL/GenBank/DDBJ databases">
        <title>Draft Genome Assembly of Colletotrichum chlorophyti a pathogen of herbaceous plants.</title>
        <authorList>
            <person name="Gan P."/>
            <person name="Narusaka M."/>
            <person name="Tsushima A."/>
            <person name="Narusaka Y."/>
            <person name="Takano Y."/>
            <person name="Shirasu K."/>
        </authorList>
    </citation>
    <scope>NUCLEOTIDE SEQUENCE [LARGE SCALE GENOMIC DNA]</scope>
    <source>
        <strain evidence="2 3">NTL11</strain>
    </source>
</reference>